<accession>A0A179BPT6</accession>
<evidence type="ECO:0008006" key="5">
    <source>
        <dbReference type="Google" id="ProtNLM"/>
    </source>
</evidence>
<proteinExistence type="predicted"/>
<keyword evidence="2" id="KW-0732">Signal</keyword>
<feature type="chain" id="PRO_5008099500" description="Conjugal transfer protein TrbC" evidence="2">
    <location>
        <begin position="28"/>
        <end position="114"/>
    </location>
</feature>
<comment type="caution">
    <text evidence="3">The sequence shown here is derived from an EMBL/GenBank/DDBJ whole genome shotgun (WGS) entry which is preliminary data.</text>
</comment>
<dbReference type="AlphaFoldDB" id="A0A179BPT6"/>
<dbReference type="Proteomes" id="UP000078302">
    <property type="component" value="Unassembled WGS sequence"/>
</dbReference>
<reference evidence="3 4" key="1">
    <citation type="submission" date="2016-04" db="EMBL/GenBank/DDBJ databases">
        <title>Acidithiobacillus ferrooxidans genome sequencing and assembly.</title>
        <authorList>
            <person name="Zhou Z."/>
        </authorList>
    </citation>
    <scope>NUCLEOTIDE SEQUENCE [LARGE SCALE GENOMIC DNA]</scope>
    <source>
        <strain evidence="3 4">BY0502</strain>
    </source>
</reference>
<gene>
    <name evidence="3" type="ORF">A4H96_00765</name>
</gene>
<evidence type="ECO:0000256" key="1">
    <source>
        <dbReference type="SAM" id="Phobius"/>
    </source>
</evidence>
<evidence type="ECO:0000313" key="4">
    <source>
        <dbReference type="Proteomes" id="UP000078302"/>
    </source>
</evidence>
<feature type="signal peptide" evidence="2">
    <location>
        <begin position="1"/>
        <end position="27"/>
    </location>
</feature>
<protein>
    <recommendedName>
        <fullName evidence="5">Conjugal transfer protein TrbC</fullName>
    </recommendedName>
</protein>
<dbReference type="EMBL" id="LVXZ01000012">
    <property type="protein sequence ID" value="OAP93305.1"/>
    <property type="molecule type" value="Genomic_DNA"/>
</dbReference>
<keyword evidence="1" id="KW-0472">Membrane</keyword>
<feature type="transmembrane region" description="Helical" evidence="1">
    <location>
        <begin position="51"/>
        <end position="72"/>
    </location>
</feature>
<keyword evidence="4" id="KW-1185">Reference proteome</keyword>
<evidence type="ECO:0000256" key="2">
    <source>
        <dbReference type="SAM" id="SignalP"/>
    </source>
</evidence>
<name>A0A179BPT6_ACIFR</name>
<feature type="transmembrane region" description="Helical" evidence="1">
    <location>
        <begin position="79"/>
        <end position="96"/>
    </location>
</feature>
<keyword evidence="1" id="KW-1133">Transmembrane helix</keyword>
<dbReference type="RefSeq" id="WP_064217806.1">
    <property type="nucleotide sequence ID" value="NZ_LVXZ01000012.1"/>
</dbReference>
<organism evidence="3 4">
    <name type="scientific">Acidithiobacillus ferrooxidans</name>
    <name type="common">Thiobacillus ferrooxidans</name>
    <dbReference type="NCBI Taxonomy" id="920"/>
    <lineage>
        <taxon>Bacteria</taxon>
        <taxon>Pseudomonadati</taxon>
        <taxon>Pseudomonadota</taxon>
        <taxon>Acidithiobacillia</taxon>
        <taxon>Acidithiobacillales</taxon>
        <taxon>Acidithiobacillaceae</taxon>
        <taxon>Acidithiobacillus</taxon>
    </lineage>
</organism>
<keyword evidence="1" id="KW-0812">Transmembrane</keyword>
<evidence type="ECO:0000313" key="3">
    <source>
        <dbReference type="EMBL" id="OAP93305.1"/>
    </source>
</evidence>
<sequence length="114" mass="11745">MSSAMNRAVLIVIMIMGMMAISTPAFAGTSTTTIVGNYSGQNAISTLEGILYGGWGLVIGIVMFFVAIGMFLKFGLGAAITTAIIGVVIFVVPALVHDAQQYGASKSGYTQTTG</sequence>